<organism evidence="2 3">
    <name type="scientific">Oxynema aestuarii AP17</name>
    <dbReference type="NCBI Taxonomy" id="2064643"/>
    <lineage>
        <taxon>Bacteria</taxon>
        <taxon>Bacillati</taxon>
        <taxon>Cyanobacteriota</taxon>
        <taxon>Cyanophyceae</taxon>
        <taxon>Oscillatoriophycideae</taxon>
        <taxon>Oscillatoriales</taxon>
        <taxon>Oscillatoriaceae</taxon>
        <taxon>Oxynema</taxon>
        <taxon>Oxynema aestuarii</taxon>
    </lineage>
</organism>
<dbReference type="KEGG" id="oxy:HCG48_08345"/>
<gene>
    <name evidence="2" type="ORF">HCG48_08345</name>
</gene>
<reference evidence="2 3" key="1">
    <citation type="submission" date="2020-04" db="EMBL/GenBank/DDBJ databases">
        <authorList>
            <person name="Basu S."/>
            <person name="Maruthanayagam V."/>
            <person name="Chakraborty S."/>
            <person name="Pramanik A."/>
            <person name="Mukherjee J."/>
            <person name="Brink B."/>
        </authorList>
    </citation>
    <scope>NUCLEOTIDE SEQUENCE [LARGE SCALE GENOMIC DNA]</scope>
    <source>
        <strain evidence="2 3">AP17</strain>
    </source>
</reference>
<keyword evidence="3" id="KW-1185">Reference proteome</keyword>
<evidence type="ECO:0000256" key="1">
    <source>
        <dbReference type="SAM" id="SignalP"/>
    </source>
</evidence>
<keyword evidence="1" id="KW-0732">Signal</keyword>
<feature type="chain" id="PRO_5026149796" evidence="1">
    <location>
        <begin position="42"/>
        <end position="256"/>
    </location>
</feature>
<feature type="signal peptide" evidence="1">
    <location>
        <begin position="1"/>
        <end position="41"/>
    </location>
</feature>
<evidence type="ECO:0000313" key="3">
    <source>
        <dbReference type="Proteomes" id="UP000500857"/>
    </source>
</evidence>
<dbReference type="Pfam" id="PF11866">
    <property type="entry name" value="DUF3386"/>
    <property type="match status" value="1"/>
</dbReference>
<dbReference type="AlphaFoldDB" id="A0A6H1TWR8"/>
<dbReference type="InterPro" id="IPR021809">
    <property type="entry name" value="DUF3386"/>
</dbReference>
<dbReference type="Proteomes" id="UP000500857">
    <property type="component" value="Chromosome"/>
</dbReference>
<accession>A0A6H1TWR8</accession>
<protein>
    <submittedName>
        <fullName evidence="2">DUF3386 domain-containing protein</fullName>
    </submittedName>
</protein>
<sequence length="256" mass="28743">MTRFRAISIAMLHRFTRIVLTLTCCVALLATVWGGSTPANAAPMAFSESHSALEVFREAYENRYTWDEDFPGYQAAVEVNWNGETYRGQLRLDADLNGEVTGIDNPEVTKEVSQQLNMLATHRHAVPFERAHEEESFNFGEIRNNGAVEIDQIGGTPSYYLVRDRKIVQVNRLMGEVAVKVDLLGDRDTPNGYLGTQYRAVFTADATGETLAKVNFEDFYDKIGGYYIPTRQKIETVETGKTSQVKIDLTDVQLLS</sequence>
<proteinExistence type="predicted"/>
<dbReference type="EMBL" id="CP051167">
    <property type="protein sequence ID" value="QIZ70587.1"/>
    <property type="molecule type" value="Genomic_DNA"/>
</dbReference>
<dbReference type="RefSeq" id="WP_168568742.1">
    <property type="nucleotide sequence ID" value="NZ_CP051167.1"/>
</dbReference>
<name>A0A6H1TWR8_9CYAN</name>
<evidence type="ECO:0000313" key="2">
    <source>
        <dbReference type="EMBL" id="QIZ70587.1"/>
    </source>
</evidence>